<dbReference type="RefSeq" id="WP_408083386.1">
    <property type="nucleotide sequence ID" value="NZ_JBELPZ010000001.1"/>
</dbReference>
<dbReference type="Proteomes" id="UP001629156">
    <property type="component" value="Unassembled WGS sequence"/>
</dbReference>
<reference evidence="1 2" key="1">
    <citation type="submission" date="2024-06" db="EMBL/GenBank/DDBJ databases">
        <authorList>
            <person name="Kaempfer P."/>
            <person name="Viver T."/>
        </authorList>
    </citation>
    <scope>NUCLEOTIDE SEQUENCE [LARGE SCALE GENOMIC DNA]</scope>
    <source>
        <strain evidence="1 2">ST-119</strain>
    </source>
</reference>
<evidence type="ECO:0008006" key="3">
    <source>
        <dbReference type="Google" id="ProtNLM"/>
    </source>
</evidence>
<keyword evidence="2" id="KW-1185">Reference proteome</keyword>
<evidence type="ECO:0000313" key="2">
    <source>
        <dbReference type="Proteomes" id="UP001629156"/>
    </source>
</evidence>
<organism evidence="1 2">
    <name type="scientific">Flavobacterium rhizosphaerae</name>
    <dbReference type="NCBI Taxonomy" id="3163298"/>
    <lineage>
        <taxon>Bacteria</taxon>
        <taxon>Pseudomonadati</taxon>
        <taxon>Bacteroidota</taxon>
        <taxon>Flavobacteriia</taxon>
        <taxon>Flavobacteriales</taxon>
        <taxon>Flavobacteriaceae</taxon>
        <taxon>Flavobacterium</taxon>
    </lineage>
</organism>
<accession>A0ABW8YVN2</accession>
<sequence>MKDVSIYCYTIVLLLVSGSVFGQVPYTAQSFFNDSVAVMLPDNLVKIEHEAVKATFSTDTKDFFAYKNDSDGIIFTIKKTDREATQATLPEIEDRMAYDLKSQLPAAIWKSEGLTSVNGRKIAFNEFYIPDSNFGKYYFTFYTDFKGRLLVFSFECSKKDANQSHIVAKKIMNNLKIQ</sequence>
<comment type="caution">
    <text evidence="1">The sequence shown here is derived from an EMBL/GenBank/DDBJ whole genome shotgun (WGS) entry which is preliminary data.</text>
</comment>
<name>A0ABW8YVN2_9FLAO</name>
<gene>
    <name evidence="1" type="ORF">ABS766_01860</name>
</gene>
<evidence type="ECO:0000313" key="1">
    <source>
        <dbReference type="EMBL" id="MFL9843153.1"/>
    </source>
</evidence>
<proteinExistence type="predicted"/>
<dbReference type="EMBL" id="JBELPZ010000001">
    <property type="protein sequence ID" value="MFL9843153.1"/>
    <property type="molecule type" value="Genomic_DNA"/>
</dbReference>
<protein>
    <recommendedName>
        <fullName evidence="3">DUF1795 domain-containing protein</fullName>
    </recommendedName>
</protein>